<keyword evidence="1" id="KW-1133">Transmembrane helix</keyword>
<accession>A0ABU4GH86</accession>
<feature type="transmembrane region" description="Helical" evidence="1">
    <location>
        <begin position="211"/>
        <end position="231"/>
    </location>
</feature>
<feature type="transmembrane region" description="Helical" evidence="1">
    <location>
        <begin position="246"/>
        <end position="264"/>
    </location>
</feature>
<feature type="transmembrane region" description="Helical" evidence="1">
    <location>
        <begin position="144"/>
        <end position="164"/>
    </location>
</feature>
<keyword evidence="1" id="KW-0472">Membrane</keyword>
<evidence type="ECO:0000313" key="2">
    <source>
        <dbReference type="EMBL" id="MDW2796985.1"/>
    </source>
</evidence>
<dbReference type="RefSeq" id="WP_318063247.1">
    <property type="nucleotide sequence ID" value="NZ_JAWONS010000102.1"/>
</dbReference>
<dbReference type="EMBL" id="JAWONS010000102">
    <property type="protein sequence ID" value="MDW2796985.1"/>
    <property type="molecule type" value="Genomic_DNA"/>
</dbReference>
<dbReference type="PANTHER" id="PTHR36833:SF1">
    <property type="entry name" value="INTEGRAL MEMBRANE TRANSPORT PROTEIN"/>
    <property type="match status" value="1"/>
</dbReference>
<comment type="caution">
    <text evidence="2">The sequence shown here is derived from an EMBL/GenBank/DDBJ whole genome shotgun (WGS) entry which is preliminary data.</text>
</comment>
<organism evidence="2 3">
    <name type="scientific">Clostridium boliviensis</name>
    <dbReference type="NCBI Taxonomy" id="318465"/>
    <lineage>
        <taxon>Bacteria</taxon>
        <taxon>Bacillati</taxon>
        <taxon>Bacillota</taxon>
        <taxon>Clostridia</taxon>
        <taxon>Eubacteriales</taxon>
        <taxon>Clostridiaceae</taxon>
        <taxon>Clostridium</taxon>
    </lineage>
</organism>
<reference evidence="2 3" key="1">
    <citation type="submission" date="2023-10" db="EMBL/GenBank/DDBJ databases">
        <title>A novel Glycoside Hydrolase 43-Like Enzyme from Clostrdium boliviensis is an Endo-xylanase, and a Candidate for Xylooligosaccharides Production from Different Xylan Substrates.</title>
        <authorList>
            <person name="Alvarez M.T."/>
            <person name="Rocabado-Villegas L.R."/>
            <person name="Salas-Veizaga D.M."/>
            <person name="Linares-Pasten J.A."/>
            <person name="Gudmundsdottir E.E."/>
            <person name="Hreggvidsson G.O."/>
            <person name="Adlercreutz P."/>
            <person name="Nordberg Karlsson E."/>
        </authorList>
    </citation>
    <scope>NUCLEOTIDE SEQUENCE [LARGE SCALE GENOMIC DNA]</scope>
    <source>
        <strain evidence="2 3">E-1</strain>
    </source>
</reference>
<dbReference type="Pfam" id="PF06182">
    <property type="entry name" value="ABC2_membrane_6"/>
    <property type="match status" value="1"/>
</dbReference>
<feature type="transmembrane region" description="Helical" evidence="1">
    <location>
        <begin position="170"/>
        <end position="190"/>
    </location>
</feature>
<name>A0ABU4GH86_9CLOT</name>
<sequence>MDNLKTLIRLYRHYAKMDLLWFLRDTRYFFIQLISDVVSGGCTIAGVCLLSFHFESFSGMTQSEILFMMGYSLFIDGIFMVFFIGNNTGMISRIIGRGQLDHIMIQPVPLWAELLAQGFSPVSGSPMLLFGIALTYYGAKKAAIPINLFMILLFLFFSICSIAIVMSFIYLLSCLAFFAPAAAEEIAGVGRDLFSTLKTYPLGNMRGIQKHLFLSVIPVGLCAWYPSMLLIKAGKYGAGAVLVTDALYLPAAAAIFSVITIFTFKKGMKHYEKSGCPRYSGFGHR</sequence>
<keyword evidence="1" id="KW-0812">Transmembrane</keyword>
<evidence type="ECO:0000256" key="1">
    <source>
        <dbReference type="SAM" id="Phobius"/>
    </source>
</evidence>
<dbReference type="Proteomes" id="UP001276854">
    <property type="component" value="Unassembled WGS sequence"/>
</dbReference>
<dbReference type="PANTHER" id="PTHR36833">
    <property type="entry name" value="SLR0610 PROTEIN-RELATED"/>
    <property type="match status" value="1"/>
</dbReference>
<protein>
    <submittedName>
        <fullName evidence="2">ABC-2 family transporter protein</fullName>
    </submittedName>
</protein>
<evidence type="ECO:0000313" key="3">
    <source>
        <dbReference type="Proteomes" id="UP001276854"/>
    </source>
</evidence>
<feature type="transmembrane region" description="Helical" evidence="1">
    <location>
        <begin position="29"/>
        <end position="53"/>
    </location>
</feature>
<feature type="transmembrane region" description="Helical" evidence="1">
    <location>
        <begin position="65"/>
        <end position="84"/>
    </location>
</feature>
<gene>
    <name evidence="2" type="ORF">RZO55_05255</name>
</gene>
<proteinExistence type="predicted"/>
<keyword evidence="3" id="KW-1185">Reference proteome</keyword>
<dbReference type="InterPro" id="IPR010390">
    <property type="entry name" value="ABC-2_transporter-like"/>
</dbReference>